<sequence>MKKLIPILLSIFISSSTFAQHYGNALGLRLGNSNLNRTVGLSYQHRIQKNITLEGILQSDFARNTTAHLLIEQHRPILSKRLNYYYGTGLSLGSEESFLKNEQNKTIVHTYGNSTVGVDFILGLEFTVLKTVVSFDYKPNVNLTGRSEFFRGQAGFTARMVITKSKEQKRKQRQKAKAKRKASGESFSDRFNSLFKPSN</sequence>
<accession>A0A1G6T2I0</accession>
<name>A0A1G6T2I0_9BACT</name>
<dbReference type="STRING" id="686796.SAMN04488104_102032"/>
<dbReference type="AlphaFoldDB" id="A0A1G6T2I0"/>
<evidence type="ECO:0008006" key="5">
    <source>
        <dbReference type="Google" id="ProtNLM"/>
    </source>
</evidence>
<evidence type="ECO:0000313" key="4">
    <source>
        <dbReference type="Proteomes" id="UP000199060"/>
    </source>
</evidence>
<dbReference type="EMBL" id="FNAC01000020">
    <property type="protein sequence ID" value="SDD23219.1"/>
    <property type="molecule type" value="Genomic_DNA"/>
</dbReference>
<keyword evidence="4" id="KW-1185">Reference proteome</keyword>
<evidence type="ECO:0000256" key="2">
    <source>
        <dbReference type="SAM" id="SignalP"/>
    </source>
</evidence>
<gene>
    <name evidence="3" type="ORF">SAMN04488104_102032</name>
</gene>
<feature type="signal peptide" evidence="2">
    <location>
        <begin position="1"/>
        <end position="19"/>
    </location>
</feature>
<organism evidence="3 4">
    <name type="scientific">Algoriphagus faecimaris</name>
    <dbReference type="NCBI Taxonomy" id="686796"/>
    <lineage>
        <taxon>Bacteria</taxon>
        <taxon>Pseudomonadati</taxon>
        <taxon>Bacteroidota</taxon>
        <taxon>Cytophagia</taxon>
        <taxon>Cytophagales</taxon>
        <taxon>Cyclobacteriaceae</taxon>
        <taxon>Algoriphagus</taxon>
    </lineage>
</organism>
<keyword evidence="2" id="KW-0732">Signal</keyword>
<proteinExistence type="predicted"/>
<dbReference type="OrthoDB" id="963987at2"/>
<feature type="compositionally biased region" description="Polar residues" evidence="1">
    <location>
        <begin position="185"/>
        <end position="199"/>
    </location>
</feature>
<reference evidence="4" key="1">
    <citation type="submission" date="2016-10" db="EMBL/GenBank/DDBJ databases">
        <authorList>
            <person name="Varghese N."/>
            <person name="Submissions S."/>
        </authorList>
    </citation>
    <scope>NUCLEOTIDE SEQUENCE [LARGE SCALE GENOMIC DNA]</scope>
    <source>
        <strain evidence="4">DSM 23095</strain>
    </source>
</reference>
<protein>
    <recommendedName>
        <fullName evidence="5">Outer membrane protein beta-barrel domain-containing protein</fullName>
    </recommendedName>
</protein>
<dbReference type="RefSeq" id="WP_087939811.1">
    <property type="nucleotide sequence ID" value="NZ_FNAC01000020.1"/>
</dbReference>
<feature type="compositionally biased region" description="Basic residues" evidence="1">
    <location>
        <begin position="167"/>
        <end position="181"/>
    </location>
</feature>
<evidence type="ECO:0000256" key="1">
    <source>
        <dbReference type="SAM" id="MobiDB-lite"/>
    </source>
</evidence>
<feature type="region of interest" description="Disordered" evidence="1">
    <location>
        <begin position="164"/>
        <end position="199"/>
    </location>
</feature>
<feature type="chain" id="PRO_5011483464" description="Outer membrane protein beta-barrel domain-containing protein" evidence="2">
    <location>
        <begin position="20"/>
        <end position="199"/>
    </location>
</feature>
<evidence type="ECO:0000313" key="3">
    <source>
        <dbReference type="EMBL" id="SDD23219.1"/>
    </source>
</evidence>
<dbReference type="Proteomes" id="UP000199060">
    <property type="component" value="Unassembled WGS sequence"/>
</dbReference>